<name>A0A094ZHW0_SCHHA</name>
<dbReference type="AlphaFoldDB" id="A0A094ZHW0"/>
<sequence>MKINNFLQWPKRFQFINYRLPQSQPLFDQILHQCYFLFRGVMMSVWLVYKPKWELFSPGEITL</sequence>
<proteinExistence type="predicted"/>
<evidence type="ECO:0000313" key="1">
    <source>
        <dbReference type="EMBL" id="KGB32459.1"/>
    </source>
</evidence>
<protein>
    <submittedName>
        <fullName evidence="1">Uncharacterized protein</fullName>
    </submittedName>
</protein>
<accession>A0A094ZHW0</accession>
<organism evidence="1">
    <name type="scientific">Schistosoma haematobium</name>
    <name type="common">Blood fluke</name>
    <dbReference type="NCBI Taxonomy" id="6185"/>
    <lineage>
        <taxon>Eukaryota</taxon>
        <taxon>Metazoa</taxon>
        <taxon>Spiralia</taxon>
        <taxon>Lophotrochozoa</taxon>
        <taxon>Platyhelminthes</taxon>
        <taxon>Trematoda</taxon>
        <taxon>Digenea</taxon>
        <taxon>Strigeidida</taxon>
        <taxon>Schistosomatoidea</taxon>
        <taxon>Schistosomatidae</taxon>
        <taxon>Schistosoma</taxon>
    </lineage>
</organism>
<gene>
    <name evidence="1" type="ORF">MS3_00584</name>
</gene>
<reference evidence="1" key="1">
    <citation type="journal article" date="2012" name="Nat. Genet.">
        <title>Whole-genome sequence of Schistosoma haematobium.</title>
        <authorList>
            <person name="Young N.D."/>
            <person name="Jex A.R."/>
            <person name="Li B."/>
            <person name="Liu S."/>
            <person name="Yang L."/>
            <person name="Xiong Z."/>
            <person name="Li Y."/>
            <person name="Cantacessi C."/>
            <person name="Hall R.S."/>
            <person name="Xu X."/>
            <person name="Chen F."/>
            <person name="Wu X."/>
            <person name="Zerlotini A."/>
            <person name="Oliveira G."/>
            <person name="Hofmann A."/>
            <person name="Zhang G."/>
            <person name="Fang X."/>
            <person name="Kang Y."/>
            <person name="Campbell B.E."/>
            <person name="Loukas A."/>
            <person name="Ranganathan S."/>
            <person name="Rollinson D."/>
            <person name="Rinaldi G."/>
            <person name="Brindley P.J."/>
            <person name="Yang H."/>
            <person name="Wang J."/>
            <person name="Wang J."/>
            <person name="Gasser R.B."/>
        </authorList>
    </citation>
    <scope>NUCLEOTIDE SEQUENCE [LARGE SCALE GENOMIC DNA]</scope>
</reference>
<dbReference type="EMBL" id="KL250504">
    <property type="protein sequence ID" value="KGB32459.1"/>
    <property type="molecule type" value="Genomic_DNA"/>
</dbReference>